<evidence type="ECO:0000313" key="2">
    <source>
        <dbReference type="Proteomes" id="UP001732700"/>
    </source>
</evidence>
<proteinExistence type="predicted"/>
<dbReference type="Proteomes" id="UP001732700">
    <property type="component" value="Chromosome 7D"/>
</dbReference>
<name>A0ACD6AH62_AVESA</name>
<keyword evidence="2" id="KW-1185">Reference proteome</keyword>
<protein>
    <submittedName>
        <fullName evidence="1">Uncharacterized protein</fullName>
    </submittedName>
</protein>
<reference evidence="1" key="1">
    <citation type="submission" date="2021-05" db="EMBL/GenBank/DDBJ databases">
        <authorList>
            <person name="Scholz U."/>
            <person name="Mascher M."/>
            <person name="Fiebig A."/>
        </authorList>
    </citation>
    <scope>NUCLEOTIDE SEQUENCE [LARGE SCALE GENOMIC DNA]</scope>
</reference>
<organism evidence="1 2">
    <name type="scientific">Avena sativa</name>
    <name type="common">Oat</name>
    <dbReference type="NCBI Taxonomy" id="4498"/>
    <lineage>
        <taxon>Eukaryota</taxon>
        <taxon>Viridiplantae</taxon>
        <taxon>Streptophyta</taxon>
        <taxon>Embryophyta</taxon>
        <taxon>Tracheophyta</taxon>
        <taxon>Spermatophyta</taxon>
        <taxon>Magnoliopsida</taxon>
        <taxon>Liliopsida</taxon>
        <taxon>Poales</taxon>
        <taxon>Poaceae</taxon>
        <taxon>BOP clade</taxon>
        <taxon>Pooideae</taxon>
        <taxon>Poodae</taxon>
        <taxon>Poeae</taxon>
        <taxon>Poeae Chloroplast Group 1 (Aveneae type)</taxon>
        <taxon>Aveninae</taxon>
        <taxon>Avena</taxon>
    </lineage>
</organism>
<dbReference type="EnsemblPlants" id="AVESA.00010b.r2.7DG1375820.1">
    <property type="protein sequence ID" value="AVESA.00010b.r2.7DG1375820.1.CDS.1"/>
    <property type="gene ID" value="AVESA.00010b.r2.7DG1375820"/>
</dbReference>
<evidence type="ECO:0000313" key="1">
    <source>
        <dbReference type="EnsemblPlants" id="AVESA.00010b.r2.7DG1375820.1.CDS.1"/>
    </source>
</evidence>
<accession>A0ACD6AH62</accession>
<reference evidence="1" key="2">
    <citation type="submission" date="2025-09" db="UniProtKB">
        <authorList>
            <consortium name="EnsemblPlants"/>
        </authorList>
    </citation>
    <scope>IDENTIFICATION</scope>
</reference>
<sequence>MCRRPKAIINITLNTDQPDQLIWKWNSNGTYSASSCYLAPFQGSVRCNAWKLYGKPGHHHASNSSIWLANKNRCWMADRLHIRLQHLLAVLCDQEPEKMHHLPLLKTSLARDRGLD</sequence>